<organism evidence="7 8">
    <name type="scientific">Pseudopedobacter saltans (strain ATCC 51119 / DSM 12145 / JCM 21818 / CCUG 39354 / LMG 10337 / NBRC 100064 / NCIMB 13643)</name>
    <name type="common">Pedobacter saltans</name>
    <dbReference type="NCBI Taxonomy" id="762903"/>
    <lineage>
        <taxon>Bacteria</taxon>
        <taxon>Pseudomonadati</taxon>
        <taxon>Bacteroidota</taxon>
        <taxon>Sphingobacteriia</taxon>
        <taxon>Sphingobacteriales</taxon>
        <taxon>Sphingobacteriaceae</taxon>
        <taxon>Pseudopedobacter</taxon>
    </lineage>
</organism>
<dbReference type="Proteomes" id="UP000000310">
    <property type="component" value="Chromosome"/>
</dbReference>
<dbReference type="eggNOG" id="COG1524">
    <property type="taxonomic scope" value="Bacteria"/>
</dbReference>
<feature type="binding site" evidence="5">
    <location>
        <position position="109"/>
    </location>
    <ligand>
        <name>substrate</name>
    </ligand>
</feature>
<dbReference type="KEGG" id="psn:Pedsa_0079"/>
<dbReference type="Gene3D" id="3.30.1360.150">
    <property type="match status" value="1"/>
</dbReference>
<sequence>MKTRSTLNSLKFFLYLMLTCGTFTAHAKEKKSNGLARPKLVVGIVVDQMRWDYLYRYYDRYETGGFKRLLNEGFSCENTYITHLPAVTAIGHSTIFTGSVPAIHGITSNDFVDQLTGRKWYCAEDTVEQTVGSKSAAGKMSPRNLLASTVTDELALATNFRSKIVGVSMKDRAAIMPAGHTPTAAFWLDSESENFITSTYYMKDLPAWVNDFNSKKVGRNLVKDGWNTLYPIDSYIQSTPDYVPWEGLFPGEKKPVFPHDIKKYYELNPDHIRKTPFGNTLTLEFAKAAIEGYDLANGTVTNFLTVNCASTDYIGHMYSANSVEAEDGLLRLDRDLSVFFKYLDSKVGKGNYTVFLTADHGGAHNSVFLEEHNIPTGLLGLKQNALTAVNKMVEAKYGIKNIVTGNTGLYISLNAKAAIEKGVDYPTLKRDVVTLLMKQKGIQFAADMEIIGNASIPNKIKEMLVNGYNAKRTGEIAFIPEPGWTLGGSKGASHSVWNLFDTHIPLIFMGWGINQGSSVENYSMCDIAPTVAALLHIQAPNGSIGKAISEVIKK</sequence>
<keyword evidence="8" id="KW-1185">Reference proteome</keyword>
<dbReference type="Pfam" id="PF01663">
    <property type="entry name" value="Phosphodiest"/>
    <property type="match status" value="1"/>
</dbReference>
<dbReference type="HOGENOM" id="CLU_034095_0_0_10"/>
<dbReference type="CDD" id="cd16016">
    <property type="entry name" value="AP-SPAP"/>
    <property type="match status" value="1"/>
</dbReference>
<dbReference type="PANTHER" id="PTHR10151">
    <property type="entry name" value="ECTONUCLEOTIDE PYROPHOSPHATASE/PHOSPHODIESTERASE"/>
    <property type="match status" value="1"/>
</dbReference>
<evidence type="ECO:0000256" key="2">
    <source>
        <dbReference type="ARBA" id="ARBA00022723"/>
    </source>
</evidence>
<accession>F0SCS8</accession>
<dbReference type="NCBIfam" id="NF042991">
    <property type="entry name" value="alk_phos_PafA"/>
    <property type="match status" value="1"/>
</dbReference>
<keyword evidence="1 4" id="KW-0597">Phosphoprotein</keyword>
<dbReference type="InterPro" id="IPR002591">
    <property type="entry name" value="Phosphodiest/P_Trfase"/>
</dbReference>
<feature type="chain" id="PRO_5003260194" evidence="6">
    <location>
        <begin position="28"/>
        <end position="554"/>
    </location>
</feature>
<proteinExistence type="predicted"/>
<feature type="binding site" evidence="5">
    <location>
        <begin position="170"/>
        <end position="172"/>
    </location>
    <ligand>
        <name>substrate</name>
    </ligand>
</feature>
<feature type="signal peptide" evidence="6">
    <location>
        <begin position="1"/>
        <end position="27"/>
    </location>
</feature>
<dbReference type="RefSeq" id="WP_013631170.1">
    <property type="nucleotide sequence ID" value="NC_015177.1"/>
</dbReference>
<evidence type="ECO:0000256" key="4">
    <source>
        <dbReference type="PIRSR" id="PIRSR031924-50"/>
    </source>
</evidence>
<dbReference type="InterPro" id="IPR017850">
    <property type="entry name" value="Alkaline_phosphatase_core_sf"/>
</dbReference>
<keyword evidence="3 6" id="KW-0732">Signal</keyword>
<protein>
    <submittedName>
        <fullName evidence="7">Type I phosphodiesterase/nucleotide pyrophosphatase</fullName>
    </submittedName>
</protein>
<dbReference type="GO" id="GO:0046872">
    <property type="term" value="F:metal ion binding"/>
    <property type="evidence" value="ECO:0007669"/>
    <property type="project" value="UniProtKB-KW"/>
</dbReference>
<dbReference type="GO" id="GO:0004035">
    <property type="term" value="F:alkaline phosphatase activity"/>
    <property type="evidence" value="ECO:0007669"/>
    <property type="project" value="InterPro"/>
</dbReference>
<feature type="active site" description="Phosphothreonine intermediate" evidence="4">
    <location>
        <position position="88"/>
    </location>
</feature>
<evidence type="ECO:0000256" key="1">
    <source>
        <dbReference type="ARBA" id="ARBA00022553"/>
    </source>
</evidence>
<dbReference type="PIRSF" id="PIRSF031924">
    <property type="entry name" value="Pi-irrepressible_AP"/>
    <property type="match status" value="1"/>
</dbReference>
<reference evidence="7 8" key="1">
    <citation type="journal article" date="2011" name="Stand. Genomic Sci.">
        <title>Complete genome sequence of the gliding, heparinolytic Pedobacter saltans type strain (113).</title>
        <authorList>
            <person name="Liolios K."/>
            <person name="Sikorski J."/>
            <person name="Lu M."/>
            <person name="Nolan M."/>
            <person name="Lapidus A."/>
            <person name="Lucas S."/>
            <person name="Hammon N."/>
            <person name="Deshpande S."/>
            <person name="Cheng J.F."/>
            <person name="Tapia R."/>
            <person name="Han C."/>
            <person name="Goodwin L."/>
            <person name="Pitluck S."/>
            <person name="Huntemann M."/>
            <person name="Ivanova N."/>
            <person name="Pagani I."/>
            <person name="Mavromatis K."/>
            <person name="Ovchinikova G."/>
            <person name="Pati A."/>
            <person name="Chen A."/>
            <person name="Palaniappan K."/>
            <person name="Land M."/>
            <person name="Hauser L."/>
            <person name="Brambilla E.M."/>
            <person name="Kotsyurbenko O."/>
            <person name="Rohde M."/>
            <person name="Tindall B.J."/>
            <person name="Abt B."/>
            <person name="Goker M."/>
            <person name="Detter J.C."/>
            <person name="Woyke T."/>
            <person name="Bristow J."/>
            <person name="Eisen J.A."/>
            <person name="Markowitz V."/>
            <person name="Hugenholtz P."/>
            <person name="Klenk H.P."/>
            <person name="Kyrpides N.C."/>
        </authorList>
    </citation>
    <scope>NUCLEOTIDE SEQUENCE [LARGE SCALE GENOMIC DNA]</scope>
    <source>
        <strain evidence="8">ATCC 51119 / DSM 12145 / JCM 21818 / LMG 10337 / NBRC 100064 / NCIMB 13643</strain>
    </source>
</reference>
<dbReference type="EMBL" id="CP002545">
    <property type="protein sequence ID" value="ADY50667.1"/>
    <property type="molecule type" value="Genomic_DNA"/>
</dbReference>
<name>F0SCS8_PSESL</name>
<dbReference type="AlphaFoldDB" id="F0SCS8"/>
<evidence type="ECO:0000313" key="7">
    <source>
        <dbReference type="EMBL" id="ADY50667.1"/>
    </source>
</evidence>
<evidence type="ECO:0000313" key="8">
    <source>
        <dbReference type="Proteomes" id="UP000000310"/>
    </source>
</evidence>
<dbReference type="STRING" id="762903.Pedsa_0079"/>
<evidence type="ECO:0000256" key="6">
    <source>
        <dbReference type="SAM" id="SignalP"/>
    </source>
</evidence>
<dbReference type="SUPFAM" id="SSF53649">
    <property type="entry name" value="Alkaline phosphatase-like"/>
    <property type="match status" value="1"/>
</dbReference>
<keyword evidence="2" id="KW-0479">Metal-binding</keyword>
<evidence type="ECO:0000256" key="5">
    <source>
        <dbReference type="PIRSR" id="PIRSR031924-51"/>
    </source>
</evidence>
<gene>
    <name evidence="7" type="ordered locus">Pedsa_0079</name>
</gene>
<evidence type="ECO:0000256" key="3">
    <source>
        <dbReference type="ARBA" id="ARBA00022729"/>
    </source>
</evidence>
<dbReference type="InterPro" id="IPR026263">
    <property type="entry name" value="Alkaline_phosphatase_prok"/>
</dbReference>
<dbReference type="Gene3D" id="3.40.720.10">
    <property type="entry name" value="Alkaline Phosphatase, subunit A"/>
    <property type="match status" value="1"/>
</dbReference>
<dbReference type="PANTHER" id="PTHR10151:SF120">
    <property type="entry name" value="BIS(5'-ADENOSYL)-TRIPHOSPHATASE"/>
    <property type="match status" value="1"/>
</dbReference>
<reference evidence="8" key="2">
    <citation type="submission" date="2011-02" db="EMBL/GenBank/DDBJ databases">
        <title>The complete genome of Pedobacter saltans DSM 12145.</title>
        <authorList>
            <consortium name="US DOE Joint Genome Institute (JGI-PGF)"/>
            <person name="Lucas S."/>
            <person name="Copeland A."/>
            <person name="Lapidus A."/>
            <person name="Bruce D."/>
            <person name="Goodwin L."/>
            <person name="Pitluck S."/>
            <person name="Kyrpides N."/>
            <person name="Mavromatis K."/>
            <person name="Pagani I."/>
            <person name="Ivanova N."/>
            <person name="Ovchinnikova G."/>
            <person name="Lu M."/>
            <person name="Detter J.C."/>
            <person name="Han C."/>
            <person name="Land M."/>
            <person name="Hauser L."/>
            <person name="Markowitz V."/>
            <person name="Cheng J.-F."/>
            <person name="Hugenholtz P."/>
            <person name="Woyke T."/>
            <person name="Wu D."/>
            <person name="Tindall B."/>
            <person name="Pomrenke H.G."/>
            <person name="Brambilla E."/>
            <person name="Klenk H.-P."/>
            <person name="Eisen J.A."/>
        </authorList>
    </citation>
    <scope>NUCLEOTIDE SEQUENCE [LARGE SCALE GENOMIC DNA]</scope>
    <source>
        <strain evidence="8">ATCC 51119 / DSM 12145 / JCM 21818 / LMG 10337 / NBRC 100064 / NCIMB 13643</strain>
    </source>
</reference>